<protein>
    <recommendedName>
        <fullName evidence="3">DNA-binding protein</fullName>
    </recommendedName>
</protein>
<dbReference type="RefSeq" id="WP_377281716.1">
    <property type="nucleotide sequence ID" value="NZ_JBHRSI010000004.1"/>
</dbReference>
<organism evidence="1 2">
    <name type="scientific">Phenylobacterium terrae</name>
    <dbReference type="NCBI Taxonomy" id="2665495"/>
    <lineage>
        <taxon>Bacteria</taxon>
        <taxon>Pseudomonadati</taxon>
        <taxon>Pseudomonadota</taxon>
        <taxon>Alphaproteobacteria</taxon>
        <taxon>Caulobacterales</taxon>
        <taxon>Caulobacteraceae</taxon>
        <taxon>Phenylobacterium</taxon>
    </lineage>
</organism>
<dbReference type="EMBL" id="JBHUEY010000012">
    <property type="protein sequence ID" value="MFD1785679.1"/>
    <property type="molecule type" value="Genomic_DNA"/>
</dbReference>
<keyword evidence="2" id="KW-1185">Reference proteome</keyword>
<comment type="caution">
    <text evidence="1">The sequence shown here is derived from an EMBL/GenBank/DDBJ whole genome shotgun (WGS) entry which is preliminary data.</text>
</comment>
<name>A0ABW4N848_9CAUL</name>
<dbReference type="Proteomes" id="UP001597237">
    <property type="component" value="Unassembled WGS sequence"/>
</dbReference>
<reference evidence="2" key="1">
    <citation type="journal article" date="2019" name="Int. J. Syst. Evol. Microbiol.">
        <title>The Global Catalogue of Microorganisms (GCM) 10K type strain sequencing project: providing services to taxonomists for standard genome sequencing and annotation.</title>
        <authorList>
            <consortium name="The Broad Institute Genomics Platform"/>
            <consortium name="The Broad Institute Genome Sequencing Center for Infectious Disease"/>
            <person name="Wu L."/>
            <person name="Ma J."/>
        </authorList>
    </citation>
    <scope>NUCLEOTIDE SEQUENCE [LARGE SCALE GENOMIC DNA]</scope>
    <source>
        <strain evidence="2">DFY28</strain>
    </source>
</reference>
<evidence type="ECO:0008006" key="3">
    <source>
        <dbReference type="Google" id="ProtNLM"/>
    </source>
</evidence>
<sequence length="94" mass="10413">MIPHVAGPDSPTPESDDDLLTRAEASDYLRRFGIQLKPASLARLWSTGGDGPACRHIRGKPYYPRGVLRAWAEAQDTGLRRSSREGAPSRRGRR</sequence>
<evidence type="ECO:0000313" key="2">
    <source>
        <dbReference type="Proteomes" id="UP001597237"/>
    </source>
</evidence>
<evidence type="ECO:0000313" key="1">
    <source>
        <dbReference type="EMBL" id="MFD1785679.1"/>
    </source>
</evidence>
<gene>
    <name evidence="1" type="ORF">ACFSC0_19950</name>
</gene>
<accession>A0ABW4N848</accession>
<proteinExistence type="predicted"/>